<gene>
    <name evidence="2" type="ORF">AAES_27594</name>
</gene>
<evidence type="ECO:0000313" key="3">
    <source>
        <dbReference type="Proteomes" id="UP000051836"/>
    </source>
</evidence>
<feature type="region of interest" description="Disordered" evidence="1">
    <location>
        <begin position="26"/>
        <end position="80"/>
    </location>
</feature>
<keyword evidence="3" id="KW-1185">Reference proteome</keyword>
<comment type="caution">
    <text evidence="2">The sequence shown here is derived from an EMBL/GenBank/DDBJ whole genome shotgun (WGS) entry which is preliminary data.</text>
</comment>
<name>A0A0Q3WJU5_AMAAE</name>
<sequence>MFLTYDKRIVGRREIIILDNLPYSRKGKKKKLKKKKLKKNEKKEKEKKKGKEKKRKRKKKNEDSLETLNAELNPQRCRLP</sequence>
<protein>
    <submittedName>
        <fullName evidence="2">Uncharacterized protein</fullName>
    </submittedName>
</protein>
<dbReference type="Proteomes" id="UP000051836">
    <property type="component" value="Unassembled WGS sequence"/>
</dbReference>
<dbReference type="AlphaFoldDB" id="A0A0Q3WJU5"/>
<feature type="compositionally biased region" description="Basic residues" evidence="1">
    <location>
        <begin position="50"/>
        <end position="59"/>
    </location>
</feature>
<evidence type="ECO:0000256" key="1">
    <source>
        <dbReference type="SAM" id="MobiDB-lite"/>
    </source>
</evidence>
<proteinExistence type="predicted"/>
<dbReference type="EMBL" id="LMAW01000459">
    <property type="protein sequence ID" value="KQL50275.1"/>
    <property type="molecule type" value="Genomic_DNA"/>
</dbReference>
<organism evidence="2 3">
    <name type="scientific">Amazona aestiva</name>
    <name type="common">Blue-fronted Amazon parrot</name>
    <dbReference type="NCBI Taxonomy" id="12930"/>
    <lineage>
        <taxon>Eukaryota</taxon>
        <taxon>Metazoa</taxon>
        <taxon>Chordata</taxon>
        <taxon>Craniata</taxon>
        <taxon>Vertebrata</taxon>
        <taxon>Euteleostomi</taxon>
        <taxon>Archelosauria</taxon>
        <taxon>Archosauria</taxon>
        <taxon>Dinosauria</taxon>
        <taxon>Saurischia</taxon>
        <taxon>Theropoda</taxon>
        <taxon>Coelurosauria</taxon>
        <taxon>Aves</taxon>
        <taxon>Neognathae</taxon>
        <taxon>Neoaves</taxon>
        <taxon>Telluraves</taxon>
        <taxon>Australaves</taxon>
        <taxon>Psittaciformes</taxon>
        <taxon>Psittacidae</taxon>
        <taxon>Amazona</taxon>
    </lineage>
</organism>
<evidence type="ECO:0000313" key="2">
    <source>
        <dbReference type="EMBL" id="KQL50275.1"/>
    </source>
</evidence>
<accession>A0A0Q3WJU5</accession>
<reference evidence="2 3" key="1">
    <citation type="submission" date="2015-10" db="EMBL/GenBank/DDBJ databases">
        <authorList>
            <person name="Gilbert D.G."/>
        </authorList>
    </citation>
    <scope>NUCLEOTIDE SEQUENCE [LARGE SCALE GENOMIC DNA]</scope>
    <source>
        <strain evidence="2">FVVF132</strain>
    </source>
</reference>
<feature type="compositionally biased region" description="Basic residues" evidence="1">
    <location>
        <begin position="26"/>
        <end position="40"/>
    </location>
</feature>